<evidence type="ECO:0000313" key="1">
    <source>
        <dbReference type="EMBL" id="MDC6409583.1"/>
    </source>
</evidence>
<comment type="caution">
    <text evidence="1">The sequence shown here is derived from an EMBL/GenBank/DDBJ whole genome shotgun (WGS) entry which is preliminary data.</text>
</comment>
<name>A0AAW6HXS6_XYLFS</name>
<organism evidence="1 2">
    <name type="scientific">Xylella fastidiosa subsp. multiplex</name>
    <dbReference type="NCBI Taxonomy" id="644357"/>
    <lineage>
        <taxon>Bacteria</taxon>
        <taxon>Pseudomonadati</taxon>
        <taxon>Pseudomonadota</taxon>
        <taxon>Gammaproteobacteria</taxon>
        <taxon>Lysobacterales</taxon>
        <taxon>Lysobacteraceae</taxon>
        <taxon>Xylella</taxon>
    </lineage>
</organism>
<reference evidence="1" key="1">
    <citation type="submission" date="2021-11" db="EMBL/GenBank/DDBJ databases">
        <authorList>
            <person name="Denance N."/>
            <person name="Briand M."/>
            <person name="Dupas E."/>
            <person name="Durand K."/>
            <person name="Legendre B."/>
            <person name="Cunty A."/>
            <person name="Donnadieu C."/>
            <person name="Lopez Roques C."/>
            <person name="Cesbron S."/>
            <person name="Jacques M.A."/>
        </authorList>
    </citation>
    <scope>NUCLEOTIDE SEQUENCE</scope>
    <source>
        <strain evidence="1">CFBP8070</strain>
    </source>
</reference>
<sequence>MPLPHAGWTSRAALFSEEDVFLTTARRLLLGACFSRSTLPPSSAPSRRWRGGDFLAAALEQNR</sequence>
<dbReference type="AlphaFoldDB" id="A0AAW6HXS6"/>
<dbReference type="EMBL" id="JAJKGN010000004">
    <property type="protein sequence ID" value="MDC6409583.1"/>
    <property type="molecule type" value="Genomic_DNA"/>
</dbReference>
<accession>A0AAW6HXS6</accession>
<evidence type="ECO:0000313" key="2">
    <source>
        <dbReference type="Proteomes" id="UP001220702"/>
    </source>
</evidence>
<dbReference type="Proteomes" id="UP001220702">
    <property type="component" value="Unassembled WGS sequence"/>
</dbReference>
<reference evidence="1" key="2">
    <citation type="journal article" date="2023" name="Commun. Biol.">
        <title>Suspicions of two bridgehead invasions of Xylella fastidiosa subsp. multiplex in France.</title>
        <authorList>
            <person name="Dupas E."/>
            <person name="Durand K."/>
            <person name="Rieux A."/>
            <person name="Briand M."/>
            <person name="Pruvost O."/>
            <person name="Cunty A."/>
            <person name="Denance N."/>
            <person name="Donnadieu C."/>
            <person name="Legendre B."/>
            <person name="Lopez-Roques C."/>
            <person name="Cesbron S."/>
            <person name="Ravigne V."/>
            <person name="Jacques M.A."/>
        </authorList>
    </citation>
    <scope>NUCLEOTIDE SEQUENCE</scope>
    <source>
        <strain evidence="1">CFBP8070</strain>
    </source>
</reference>
<protein>
    <submittedName>
        <fullName evidence="1">Uncharacterized protein</fullName>
    </submittedName>
</protein>
<gene>
    <name evidence="1" type="ORF">LOK82_13600</name>
</gene>
<proteinExistence type="predicted"/>